<feature type="transmembrane region" description="Helical" evidence="7">
    <location>
        <begin position="148"/>
        <end position="172"/>
    </location>
</feature>
<evidence type="ECO:0000256" key="4">
    <source>
        <dbReference type="ARBA" id="ARBA00022989"/>
    </source>
</evidence>
<keyword evidence="10" id="KW-1185">Reference proteome</keyword>
<dbReference type="GO" id="GO:0015031">
    <property type="term" value="P:protein transport"/>
    <property type="evidence" value="ECO:0007669"/>
    <property type="project" value="UniProtKB-KW"/>
</dbReference>
<organism evidence="9 10">
    <name type="scientific">Clostridium magnum DSM 2767</name>
    <dbReference type="NCBI Taxonomy" id="1121326"/>
    <lineage>
        <taxon>Bacteria</taxon>
        <taxon>Bacillati</taxon>
        <taxon>Bacillota</taxon>
        <taxon>Clostridia</taxon>
        <taxon>Eubacteriales</taxon>
        <taxon>Clostridiaceae</taxon>
        <taxon>Clostridium</taxon>
    </lineage>
</organism>
<protein>
    <recommendedName>
        <fullName evidence="8">MotA/TolQ/ExbB proton channel domain-containing protein</fullName>
    </recommendedName>
</protein>
<dbReference type="Proteomes" id="UP000076603">
    <property type="component" value="Unassembled WGS sequence"/>
</dbReference>
<evidence type="ECO:0000256" key="2">
    <source>
        <dbReference type="ARBA" id="ARBA00022475"/>
    </source>
</evidence>
<keyword evidence="5 7" id="KW-0472">Membrane</keyword>
<dbReference type="InterPro" id="IPR002898">
    <property type="entry name" value="MotA_ExbB_proton_chnl"/>
</dbReference>
<evidence type="ECO:0000256" key="3">
    <source>
        <dbReference type="ARBA" id="ARBA00022692"/>
    </source>
</evidence>
<feature type="transmembrane region" description="Helical" evidence="7">
    <location>
        <begin position="20"/>
        <end position="40"/>
    </location>
</feature>
<keyword evidence="2" id="KW-1003">Cell membrane</keyword>
<evidence type="ECO:0000256" key="7">
    <source>
        <dbReference type="SAM" id="Phobius"/>
    </source>
</evidence>
<keyword evidence="4 7" id="KW-1133">Transmembrane helix</keyword>
<comment type="subcellular location">
    <subcellularLocation>
        <location evidence="1">Cell membrane</location>
        <topology evidence="1">Multi-pass membrane protein</topology>
    </subcellularLocation>
    <subcellularLocation>
        <location evidence="6">Membrane</location>
        <topology evidence="6">Multi-pass membrane protein</topology>
    </subcellularLocation>
</comment>
<evidence type="ECO:0000256" key="6">
    <source>
        <dbReference type="RuleBase" id="RU004057"/>
    </source>
</evidence>
<keyword evidence="6" id="KW-0653">Protein transport</keyword>
<evidence type="ECO:0000259" key="8">
    <source>
        <dbReference type="Pfam" id="PF01618"/>
    </source>
</evidence>
<name>A0A162QJJ9_9CLOT</name>
<dbReference type="RefSeq" id="WP_066630853.1">
    <property type="nucleotide sequence ID" value="NZ_FQXL01000037.1"/>
</dbReference>
<accession>A0A162QJJ9</accession>
<dbReference type="OrthoDB" id="2809136at2"/>
<evidence type="ECO:0000256" key="5">
    <source>
        <dbReference type="ARBA" id="ARBA00023136"/>
    </source>
</evidence>
<dbReference type="EMBL" id="LWAE01000016">
    <property type="protein sequence ID" value="KZL88604.1"/>
    <property type="molecule type" value="Genomic_DNA"/>
</dbReference>
<feature type="transmembrane region" description="Helical" evidence="7">
    <location>
        <begin position="100"/>
        <end position="128"/>
    </location>
</feature>
<keyword evidence="6" id="KW-0813">Transport</keyword>
<comment type="caution">
    <text evidence="9">The sequence shown here is derived from an EMBL/GenBank/DDBJ whole genome shotgun (WGS) entry which is preliminary data.</text>
</comment>
<feature type="domain" description="MotA/TolQ/ExbB proton channel" evidence="8">
    <location>
        <begin position="104"/>
        <end position="177"/>
    </location>
</feature>
<dbReference type="GO" id="GO:0005886">
    <property type="term" value="C:plasma membrane"/>
    <property type="evidence" value="ECO:0007669"/>
    <property type="project" value="UniProtKB-SubCell"/>
</dbReference>
<dbReference type="PATRIC" id="fig|1121326.3.peg.6161"/>
<proteinExistence type="inferred from homology"/>
<evidence type="ECO:0000313" key="9">
    <source>
        <dbReference type="EMBL" id="KZL88604.1"/>
    </source>
</evidence>
<sequence length="690" mass="78485">MENFGIIFFIKGIFSTKIGAIIFMIELILFVADVAFYTLIYKHLDKVNKSIENQSFEPFKDLIDGYEKLIKKSSSNVNTQSYIESYFSKYKIFEKINIPLINIVHIIQMTISAFILMGVLGTFTGLTVSLNSLKMNDITTDVSKIGPILSGMGVAFNASIVGITFSLILTVATKVFNVEQLLITVMSKLENYMDNKLRTDNSTELFDQVTAAVEKLSNSTQHSIDQMKESICFCLNSTKETFEEAINNLSQSNNSTIEALNSNINKVAEDSKEAIIWFTNNMASSNNKTISELNTSVTVAMNRSIEVIKEIYASVQGFYIFSQQFEQATIHMGTFNEQLNSSIESFEGLFKDFSEFINVFNKGMNSLDTKLGVLDSCVNDVNDQQGKVEQSYNSIYDKLGKLSDNFYAALKDQSYVQKTFLEQIKCSYDEVGIKYIEGVTNVNDTLKLFSDKFTENMSENILKLSQSFEKEEEFVSNMNEKYENLIKSCEDINGEYIKQTGFVRDSFNYIGEKFQDVSLYFKNIEERQDKVISGYTTISSTMEEIQKHIINHGEEQSKIYSQGQDSMKEYFKDHENLIKDISQNIKYVNEYEKEVAITYEGMTNTADSIQEKYTKVVEELNGVTTMLFQVTGSLNNLKDLSSTNKEFNHNLLELTNGVNQQNNLISYLTATITNLTQSLVENKENKESKE</sequence>
<comment type="similarity">
    <text evidence="6">Belongs to the exbB/tolQ family.</text>
</comment>
<dbReference type="STRING" id="1121326.CLMAG_60970"/>
<dbReference type="SUPFAM" id="SSF58104">
    <property type="entry name" value="Methyl-accepting chemotaxis protein (MCP) signaling domain"/>
    <property type="match status" value="1"/>
</dbReference>
<evidence type="ECO:0000313" key="10">
    <source>
        <dbReference type="Proteomes" id="UP000076603"/>
    </source>
</evidence>
<dbReference type="Pfam" id="PF01618">
    <property type="entry name" value="MotA_ExbB"/>
    <property type="match status" value="1"/>
</dbReference>
<dbReference type="SUPFAM" id="SSF58113">
    <property type="entry name" value="Apolipoprotein A-I"/>
    <property type="match status" value="1"/>
</dbReference>
<evidence type="ECO:0000256" key="1">
    <source>
        <dbReference type="ARBA" id="ARBA00004651"/>
    </source>
</evidence>
<gene>
    <name evidence="9" type="ORF">CLMAG_60970</name>
</gene>
<dbReference type="AlphaFoldDB" id="A0A162QJJ9"/>
<keyword evidence="3 7" id="KW-0812">Transmembrane</keyword>
<reference evidence="9 10" key="1">
    <citation type="submission" date="2016-04" db="EMBL/GenBank/DDBJ databases">
        <title>Genome sequence of Clostridium magnum DSM 2767.</title>
        <authorList>
            <person name="Poehlein A."/>
            <person name="Uhlig R."/>
            <person name="Fischer R."/>
            <person name="Bahl H."/>
            <person name="Daniel R."/>
        </authorList>
    </citation>
    <scope>NUCLEOTIDE SEQUENCE [LARGE SCALE GENOMIC DNA]</scope>
    <source>
        <strain evidence="9 10">DSM 2767</strain>
    </source>
</reference>